<feature type="region of interest" description="Disordered" evidence="1">
    <location>
        <begin position="304"/>
        <end position="324"/>
    </location>
</feature>
<reference evidence="2" key="1">
    <citation type="journal article" date="2020" name="Nature">
        <title>Giant virus diversity and host interactions through global metagenomics.</title>
        <authorList>
            <person name="Schulz F."/>
            <person name="Roux S."/>
            <person name="Paez-Espino D."/>
            <person name="Jungbluth S."/>
            <person name="Walsh D.A."/>
            <person name="Denef V.J."/>
            <person name="McMahon K.D."/>
            <person name="Konstantinidis K.T."/>
            <person name="Eloe-Fadrosh E.A."/>
            <person name="Kyrpides N.C."/>
            <person name="Woyke T."/>
        </authorList>
    </citation>
    <scope>NUCLEOTIDE SEQUENCE</scope>
    <source>
        <strain evidence="2">GVMAG-M-3300009068-24</strain>
    </source>
</reference>
<evidence type="ECO:0000313" key="2">
    <source>
        <dbReference type="EMBL" id="QHT29907.1"/>
    </source>
</evidence>
<organism evidence="2">
    <name type="scientific">viral metagenome</name>
    <dbReference type="NCBI Taxonomy" id="1070528"/>
    <lineage>
        <taxon>unclassified sequences</taxon>
        <taxon>metagenomes</taxon>
        <taxon>organismal metagenomes</taxon>
    </lineage>
</organism>
<accession>A0A6C0ELG7</accession>
<name>A0A6C0ELG7_9ZZZZ</name>
<dbReference type="EMBL" id="MN738885">
    <property type="protein sequence ID" value="QHT29907.1"/>
    <property type="molecule type" value="Genomic_DNA"/>
</dbReference>
<proteinExistence type="predicted"/>
<protein>
    <submittedName>
        <fullName evidence="2">Uncharacterized protein</fullName>
    </submittedName>
</protein>
<sequence length="607" mass="66009">MELVLPVLALGGLYKVAQQQNKKETFDNANANKQRARNELIPNLDIPNHNFPEEYPVLNPEADLTSKLSTLNVFDAPSVYTDKYFNANMLAAQSANPMGPSVATYRSLTGESVGADYFQHNNMVPFFGSKSHANNAPNATESTLDNYVGSGSQYITKTERSPMFSPDENYQWAYGMPSSADFVQSRMNPSMNMANVRPFEPVQVGPGLGLGYTAGGSAGFNSGMLARDQWREKTVDELRVANKQKASGLGMLGYEGPAISHVTRSVEAKDIGQWEQRGPDRTFETGSERYFTTMGVATAPTARSIPMPKHVSRPETSTDYTGVAGNGQTAHVIRGEYMPTHNQQLDAFPLAPAYAVGAGGANEADFGAKSVKAYPNNRSLGSARTDDSYFGAVKSGIGAAVAPFVDMLRPSRKENTVGNLRPYQNAKTAVEASYVYNPNDRAPVTIRETTENSKFHLQANANQRGGAYMSTPHQAIANERDTTTEYFYSGSAAAPGEGARTYDAEYRQRNNDIKSSTIQGRMVPGGMALLNGQVNMQQRPQEKMLRNDRPVDGMRSYTAPPSMDTMGAVQGHGNLSLYQGQQLDRNNGDVLAQLKGNPYTLNVVNGL</sequence>
<evidence type="ECO:0000256" key="1">
    <source>
        <dbReference type="SAM" id="MobiDB-lite"/>
    </source>
</evidence>
<dbReference type="AlphaFoldDB" id="A0A6C0ELG7"/>